<dbReference type="KEGG" id="cvn:111116777"/>
<protein>
    <submittedName>
        <fullName evidence="3">Uncharacterized protein LOC111116777</fullName>
    </submittedName>
</protein>
<organism evidence="2 3">
    <name type="scientific">Crassostrea virginica</name>
    <name type="common">Eastern oyster</name>
    <dbReference type="NCBI Taxonomy" id="6565"/>
    <lineage>
        <taxon>Eukaryota</taxon>
        <taxon>Metazoa</taxon>
        <taxon>Spiralia</taxon>
        <taxon>Lophotrochozoa</taxon>
        <taxon>Mollusca</taxon>
        <taxon>Bivalvia</taxon>
        <taxon>Autobranchia</taxon>
        <taxon>Pteriomorphia</taxon>
        <taxon>Ostreida</taxon>
        <taxon>Ostreoidea</taxon>
        <taxon>Ostreidae</taxon>
        <taxon>Crassostrea</taxon>
    </lineage>
</organism>
<evidence type="ECO:0000313" key="2">
    <source>
        <dbReference type="Proteomes" id="UP000694844"/>
    </source>
</evidence>
<dbReference type="Proteomes" id="UP000694844">
    <property type="component" value="Chromosome 10"/>
</dbReference>
<accession>A0A8B8C789</accession>
<feature type="domain" description="Mutator-like transposase" evidence="1">
    <location>
        <begin position="57"/>
        <end position="389"/>
    </location>
</feature>
<proteinExistence type="predicted"/>
<evidence type="ECO:0000259" key="1">
    <source>
        <dbReference type="Pfam" id="PF20700"/>
    </source>
</evidence>
<evidence type="ECO:0000313" key="3">
    <source>
        <dbReference type="RefSeq" id="XP_022311485.1"/>
    </source>
</evidence>
<dbReference type="PANTHER" id="PTHR31751">
    <property type="entry name" value="SI:CH211-108C17.2-RELATED-RELATED"/>
    <property type="match status" value="1"/>
</dbReference>
<dbReference type="InterPro" id="IPR049012">
    <property type="entry name" value="Mutator_transp_dom"/>
</dbReference>
<dbReference type="RefSeq" id="XP_022311485.1">
    <property type="nucleotide sequence ID" value="XM_022455777.1"/>
</dbReference>
<dbReference type="Pfam" id="PF20700">
    <property type="entry name" value="Mutator"/>
    <property type="match status" value="1"/>
</dbReference>
<reference evidence="3" key="1">
    <citation type="submission" date="2025-08" db="UniProtKB">
        <authorList>
            <consortium name="RefSeq"/>
        </authorList>
    </citation>
    <scope>IDENTIFICATION</scope>
    <source>
        <tissue evidence="3">Whole sample</tissue>
    </source>
</reference>
<keyword evidence="2" id="KW-1185">Reference proteome</keyword>
<dbReference type="AlphaFoldDB" id="A0A8B8C789"/>
<dbReference type="OrthoDB" id="5966696at2759"/>
<name>A0A8B8C789_CRAVI</name>
<sequence length="460" mass="50706">MPYVKKSTKEKLKRLQDIRRKRSNAKNDHNYVNLCDCDWVDVGAEEEVRTTGSWQEGRRVVELDLLADGLKSCQRCSQPLRLDDIIGERRFGLGLILLVKCGYTECSHVNSVPAGSRHKTEKGGIAWDINTKLAAGMLNCGLGECQVNNLLSALNIPSISASSLKAREREVGEQIQEMAKDSCGKHLQEEADMSNGELSVSFDGGWQKRGTGRSYNSLSGHASLIGEKSGKCVGFGIKSSHCKICSVAGSHNVTPKEHACTKNWKGSAKAMEPALACEMIQDVISQGHKVSTLIMDSDSTTLSRVKASVDSTICKRSDSNHIKKSFISALFQLGTIHKQLKNHKLRNHVERCFMFCLHQNQDNPGQLRSALEAIVPHLYGEHERCGQWCHGEDEGYRAKNLPYGKPLADPDLKHALEDLMSKYTSKSGDLCKLGSSQANESFNQMVSTKAPKRFSIKGAA</sequence>
<gene>
    <name evidence="3" type="primary">LOC111116777</name>
</gene>
<dbReference type="GeneID" id="111116777"/>